<dbReference type="InterPro" id="IPR036400">
    <property type="entry name" value="Cyt_B5-like_heme/steroid_sf"/>
</dbReference>
<dbReference type="SMART" id="SM01117">
    <property type="entry name" value="Cyt-b5"/>
    <property type="match status" value="1"/>
</dbReference>
<feature type="domain" description="Cytochrome b5 heme-binding" evidence="1">
    <location>
        <begin position="4"/>
        <end position="75"/>
    </location>
</feature>
<dbReference type="eggNOG" id="COG4892">
    <property type="taxonomic scope" value="Bacteria"/>
</dbReference>
<dbReference type="OrthoDB" id="9785263at2"/>
<organism evidence="2 3">
    <name type="scientific">Lactobacillus hamsteri DSM 5661 = JCM 6256</name>
    <dbReference type="NCBI Taxonomy" id="1423754"/>
    <lineage>
        <taxon>Bacteria</taxon>
        <taxon>Bacillati</taxon>
        <taxon>Bacillota</taxon>
        <taxon>Bacilli</taxon>
        <taxon>Lactobacillales</taxon>
        <taxon>Lactobacillaceae</taxon>
        <taxon>Lactobacillus</taxon>
    </lineage>
</organism>
<proteinExistence type="predicted"/>
<dbReference type="AlphaFoldDB" id="A0A0R1YK40"/>
<keyword evidence="3" id="KW-1185">Reference proteome</keyword>
<comment type="caution">
    <text evidence="2">The sequence shown here is derived from an EMBL/GenBank/DDBJ whole genome shotgun (WGS) entry which is preliminary data.</text>
</comment>
<reference evidence="2 3" key="1">
    <citation type="journal article" date="2015" name="Genome Announc.">
        <title>Expanding the biotechnology potential of lactobacilli through comparative genomics of 213 strains and associated genera.</title>
        <authorList>
            <person name="Sun Z."/>
            <person name="Harris H.M."/>
            <person name="McCann A."/>
            <person name="Guo C."/>
            <person name="Argimon S."/>
            <person name="Zhang W."/>
            <person name="Yang X."/>
            <person name="Jeffery I.B."/>
            <person name="Cooney J.C."/>
            <person name="Kagawa T.F."/>
            <person name="Liu W."/>
            <person name="Song Y."/>
            <person name="Salvetti E."/>
            <person name="Wrobel A."/>
            <person name="Rasinkangas P."/>
            <person name="Parkhill J."/>
            <person name="Rea M.C."/>
            <person name="O'Sullivan O."/>
            <person name="Ritari J."/>
            <person name="Douillard F.P."/>
            <person name="Paul Ross R."/>
            <person name="Yang R."/>
            <person name="Briner A.E."/>
            <person name="Felis G.E."/>
            <person name="de Vos W.M."/>
            <person name="Barrangou R."/>
            <person name="Klaenhammer T.R."/>
            <person name="Caufield P.W."/>
            <person name="Cui Y."/>
            <person name="Zhang H."/>
            <person name="O'Toole P.W."/>
        </authorList>
    </citation>
    <scope>NUCLEOTIDE SEQUENCE [LARGE SCALE GENOMIC DNA]</scope>
    <source>
        <strain evidence="2 3">DSM 5661</strain>
    </source>
</reference>
<evidence type="ECO:0000313" key="2">
    <source>
        <dbReference type="EMBL" id="KRM39619.1"/>
    </source>
</evidence>
<dbReference type="RefSeq" id="WP_025080608.1">
    <property type="nucleotide sequence ID" value="NZ_AZGI01000034.1"/>
</dbReference>
<name>A0A0R1YK40_9LACO</name>
<protein>
    <recommendedName>
        <fullName evidence="1">Cytochrome b5 heme-binding domain-containing protein</fullName>
    </recommendedName>
</protein>
<dbReference type="Proteomes" id="UP000051223">
    <property type="component" value="Unassembled WGS sequence"/>
</dbReference>
<dbReference type="PATRIC" id="fig|1423754.3.peg.1050"/>
<dbReference type="InterPro" id="IPR001199">
    <property type="entry name" value="Cyt_B5-like_heme/steroid-bd"/>
</dbReference>
<dbReference type="EMBL" id="AZGI01000034">
    <property type="protein sequence ID" value="KRM39619.1"/>
    <property type="molecule type" value="Genomic_DNA"/>
</dbReference>
<dbReference type="Gene3D" id="3.10.120.10">
    <property type="entry name" value="Cytochrome b5-like heme/steroid binding domain"/>
    <property type="match status" value="1"/>
</dbReference>
<sequence>MKEFTLEDLKQNDGKDGRPAYVAVDGIVYDVTNNNHWAGGNHHGNQAGCDLSDAILKSPHGKDILKKIDKVGILK</sequence>
<dbReference type="Pfam" id="PF00173">
    <property type="entry name" value="Cyt-b5"/>
    <property type="match status" value="1"/>
</dbReference>
<evidence type="ECO:0000313" key="3">
    <source>
        <dbReference type="Proteomes" id="UP000051223"/>
    </source>
</evidence>
<accession>A0A0R1YK40</accession>
<dbReference type="STRING" id="1423754.FC39_GL001022"/>
<gene>
    <name evidence="2" type="ORF">FC39_GL001022</name>
</gene>
<dbReference type="SUPFAM" id="SSF55856">
    <property type="entry name" value="Cytochrome b5-like heme/steroid binding domain"/>
    <property type="match status" value="1"/>
</dbReference>
<evidence type="ECO:0000259" key="1">
    <source>
        <dbReference type="SMART" id="SM01117"/>
    </source>
</evidence>